<dbReference type="GO" id="GO:0003677">
    <property type="term" value="F:DNA binding"/>
    <property type="evidence" value="ECO:0007669"/>
    <property type="project" value="InterPro"/>
</dbReference>
<dbReference type="Gene3D" id="1.10.260.40">
    <property type="entry name" value="lambda repressor-like DNA-binding domains"/>
    <property type="match status" value="1"/>
</dbReference>
<dbReference type="EMBL" id="VFPA01000003">
    <property type="protein sequence ID" value="TQM09801.1"/>
    <property type="molecule type" value="Genomic_DNA"/>
</dbReference>
<sequence length="152" mass="17194">MIRERQRDLYGTTLRALVNQLTEDYGISQARLADTIGISRPMLSQLVSARRIKIGDIRAHTRLMILDQRRDLARALTERPEVDAILADVAKVQQPWPHHHTFIRDGWSDGSTTSLLRRVASTEQLTAAAERLQDEFPRIAGVLRQAAEDDDG</sequence>
<accession>A0A543DKF9</accession>
<organism evidence="1 2">
    <name type="scientific">Pseudonocardia kunmingensis</name>
    <dbReference type="NCBI Taxonomy" id="630975"/>
    <lineage>
        <taxon>Bacteria</taxon>
        <taxon>Bacillati</taxon>
        <taxon>Actinomycetota</taxon>
        <taxon>Actinomycetes</taxon>
        <taxon>Pseudonocardiales</taxon>
        <taxon>Pseudonocardiaceae</taxon>
        <taxon>Pseudonocardia</taxon>
    </lineage>
</organism>
<dbReference type="SUPFAM" id="SSF47413">
    <property type="entry name" value="lambda repressor-like DNA-binding domains"/>
    <property type="match status" value="1"/>
</dbReference>
<name>A0A543DKF9_9PSEU</name>
<gene>
    <name evidence="1" type="ORF">FB558_5574</name>
</gene>
<evidence type="ECO:0000313" key="2">
    <source>
        <dbReference type="Proteomes" id="UP000315677"/>
    </source>
</evidence>
<reference evidence="1 2" key="1">
    <citation type="submission" date="2019-06" db="EMBL/GenBank/DDBJ databases">
        <title>Sequencing the genomes of 1000 actinobacteria strains.</title>
        <authorList>
            <person name="Klenk H.-P."/>
        </authorList>
    </citation>
    <scope>NUCLEOTIDE SEQUENCE [LARGE SCALE GENOMIC DNA]</scope>
    <source>
        <strain evidence="1 2">DSM 45301</strain>
    </source>
</reference>
<dbReference type="InterPro" id="IPR010982">
    <property type="entry name" value="Lambda_DNA-bd_dom_sf"/>
</dbReference>
<protein>
    <submittedName>
        <fullName evidence="1">Putative transcriptional regulator</fullName>
    </submittedName>
</protein>
<keyword evidence="2" id="KW-1185">Reference proteome</keyword>
<comment type="caution">
    <text evidence="1">The sequence shown here is derived from an EMBL/GenBank/DDBJ whole genome shotgun (WGS) entry which is preliminary data.</text>
</comment>
<dbReference type="AlphaFoldDB" id="A0A543DKF9"/>
<evidence type="ECO:0000313" key="1">
    <source>
        <dbReference type="EMBL" id="TQM09801.1"/>
    </source>
</evidence>
<proteinExistence type="predicted"/>
<dbReference type="Proteomes" id="UP000315677">
    <property type="component" value="Unassembled WGS sequence"/>
</dbReference>